<keyword evidence="3" id="KW-1185">Reference proteome</keyword>
<gene>
    <name evidence="2" type="ORF">E3A20_27770</name>
</gene>
<feature type="non-terminal residue" evidence="2">
    <location>
        <position position="1"/>
    </location>
</feature>
<protein>
    <recommendedName>
        <fullName evidence="1">Integrase catalytic domain-containing protein</fullName>
    </recommendedName>
</protein>
<feature type="domain" description="Integrase catalytic" evidence="1">
    <location>
        <begin position="6"/>
        <end position="39"/>
    </location>
</feature>
<dbReference type="InterPro" id="IPR012337">
    <property type="entry name" value="RNaseH-like_sf"/>
</dbReference>
<reference evidence="2 3" key="1">
    <citation type="submission" date="2019-08" db="EMBL/GenBank/DDBJ databases">
        <title>100 year-old enigma solved: identification of Planctomyces bekefii, the type genus and species of the phylum Planctomycetes.</title>
        <authorList>
            <person name="Svetlana D.N."/>
            <person name="Overmann J."/>
        </authorList>
    </citation>
    <scope>NUCLEOTIDE SEQUENCE [LARGE SCALE GENOMIC DNA]</scope>
    <source>
        <strain evidence="2">Phe10_nw2017</strain>
    </source>
</reference>
<organism evidence="2 3">
    <name type="scientific">Planctomyces bekefii</name>
    <dbReference type="NCBI Taxonomy" id="1653850"/>
    <lineage>
        <taxon>Bacteria</taxon>
        <taxon>Pseudomonadati</taxon>
        <taxon>Planctomycetota</taxon>
        <taxon>Planctomycetia</taxon>
        <taxon>Planctomycetales</taxon>
        <taxon>Planctomycetaceae</taxon>
        <taxon>Planctomyces</taxon>
    </lineage>
</organism>
<evidence type="ECO:0000313" key="2">
    <source>
        <dbReference type="EMBL" id="TWW08092.1"/>
    </source>
</evidence>
<name>A0A5C6M228_9PLAN</name>
<dbReference type="AlphaFoldDB" id="A0A5C6M228"/>
<dbReference type="InterPro" id="IPR001584">
    <property type="entry name" value="Integrase_cat-core"/>
</dbReference>
<dbReference type="Proteomes" id="UP000321083">
    <property type="component" value="Unassembled WGS sequence"/>
</dbReference>
<dbReference type="SUPFAM" id="SSF53098">
    <property type="entry name" value="Ribonuclease H-like"/>
    <property type="match status" value="1"/>
</dbReference>
<proteinExistence type="predicted"/>
<comment type="caution">
    <text evidence="2">The sequence shown here is derived from an EMBL/GenBank/DDBJ whole genome shotgun (WGS) entry which is preliminary data.</text>
</comment>
<evidence type="ECO:0000259" key="1">
    <source>
        <dbReference type="Pfam" id="PF13683"/>
    </source>
</evidence>
<sequence length="45" mass="5736">ENIYLNDYNNLKEIRLAIENYMLYYNQKRIHQSLNYQTPFEVYFR</sequence>
<dbReference type="EMBL" id="SRHE01000846">
    <property type="protein sequence ID" value="TWW08092.1"/>
    <property type="molecule type" value="Genomic_DNA"/>
</dbReference>
<dbReference type="GO" id="GO:0015074">
    <property type="term" value="P:DNA integration"/>
    <property type="evidence" value="ECO:0007669"/>
    <property type="project" value="InterPro"/>
</dbReference>
<reference evidence="2 3" key="2">
    <citation type="submission" date="2019-08" db="EMBL/GenBank/DDBJ databases">
        <authorList>
            <person name="Henke P."/>
        </authorList>
    </citation>
    <scope>NUCLEOTIDE SEQUENCE [LARGE SCALE GENOMIC DNA]</scope>
    <source>
        <strain evidence="2">Phe10_nw2017</strain>
    </source>
</reference>
<accession>A0A5C6M228</accession>
<evidence type="ECO:0000313" key="3">
    <source>
        <dbReference type="Proteomes" id="UP000321083"/>
    </source>
</evidence>
<dbReference type="Pfam" id="PF13683">
    <property type="entry name" value="rve_3"/>
    <property type="match status" value="1"/>
</dbReference>